<evidence type="ECO:0000313" key="1">
    <source>
        <dbReference type="EMBL" id="CAL1412733.1"/>
    </source>
</evidence>
<dbReference type="EMBL" id="OZ034822">
    <property type="protein sequence ID" value="CAL1412733.1"/>
    <property type="molecule type" value="Genomic_DNA"/>
</dbReference>
<accession>A0AAV2GSY2</accession>
<reference evidence="1 2" key="1">
    <citation type="submission" date="2024-04" db="EMBL/GenBank/DDBJ databases">
        <authorList>
            <person name="Fracassetti M."/>
        </authorList>
    </citation>
    <scope>NUCLEOTIDE SEQUENCE [LARGE SCALE GENOMIC DNA]</scope>
</reference>
<sequence>MRVATRGIGVYVDETTGNQYVRLNGARGRAVDVGQPTVVDFQGSQPQQHNQRLDENRQSTFKHFEPHVMTSEEGILEVDLVVVVNCYVT</sequence>
<evidence type="ECO:0000313" key="2">
    <source>
        <dbReference type="Proteomes" id="UP001497516"/>
    </source>
</evidence>
<name>A0AAV2GSY2_9ROSI</name>
<protein>
    <submittedName>
        <fullName evidence="1">Uncharacterized protein</fullName>
    </submittedName>
</protein>
<keyword evidence="2" id="KW-1185">Reference proteome</keyword>
<dbReference type="AlphaFoldDB" id="A0AAV2GSY2"/>
<organism evidence="1 2">
    <name type="scientific">Linum trigynum</name>
    <dbReference type="NCBI Taxonomy" id="586398"/>
    <lineage>
        <taxon>Eukaryota</taxon>
        <taxon>Viridiplantae</taxon>
        <taxon>Streptophyta</taxon>
        <taxon>Embryophyta</taxon>
        <taxon>Tracheophyta</taxon>
        <taxon>Spermatophyta</taxon>
        <taxon>Magnoliopsida</taxon>
        <taxon>eudicotyledons</taxon>
        <taxon>Gunneridae</taxon>
        <taxon>Pentapetalae</taxon>
        <taxon>rosids</taxon>
        <taxon>fabids</taxon>
        <taxon>Malpighiales</taxon>
        <taxon>Linaceae</taxon>
        <taxon>Linum</taxon>
    </lineage>
</organism>
<proteinExistence type="predicted"/>
<gene>
    <name evidence="1" type="ORF">LTRI10_LOCUS52007</name>
</gene>
<dbReference type="Proteomes" id="UP001497516">
    <property type="component" value="Chromosome 9"/>
</dbReference>